<dbReference type="GO" id="GO:0016020">
    <property type="term" value="C:membrane"/>
    <property type="evidence" value="ECO:0007669"/>
    <property type="project" value="UniProtKB-SubCell"/>
</dbReference>
<dbReference type="PROSITE" id="PS00108">
    <property type="entry name" value="PROTEIN_KINASE_ST"/>
    <property type="match status" value="1"/>
</dbReference>
<keyword evidence="3" id="KW-0723">Serine/threonine-protein kinase</keyword>
<dbReference type="FunFam" id="1.10.510.10:FF:000590">
    <property type="entry name" value="PR5-like receptor kinase"/>
    <property type="match status" value="1"/>
</dbReference>
<dbReference type="GO" id="GO:0005524">
    <property type="term" value="F:ATP binding"/>
    <property type="evidence" value="ECO:0007669"/>
    <property type="project" value="UniProtKB-UniRule"/>
</dbReference>
<evidence type="ECO:0000256" key="3">
    <source>
        <dbReference type="ARBA" id="ARBA00022527"/>
    </source>
</evidence>
<dbReference type="Gene3D" id="3.30.200.20">
    <property type="entry name" value="Phosphorylase Kinase, domain 1"/>
    <property type="match status" value="1"/>
</dbReference>
<organism evidence="18 19">
    <name type="scientific">Trapa incisa</name>
    <dbReference type="NCBI Taxonomy" id="236973"/>
    <lineage>
        <taxon>Eukaryota</taxon>
        <taxon>Viridiplantae</taxon>
        <taxon>Streptophyta</taxon>
        <taxon>Embryophyta</taxon>
        <taxon>Tracheophyta</taxon>
        <taxon>Spermatophyta</taxon>
        <taxon>Magnoliopsida</taxon>
        <taxon>eudicotyledons</taxon>
        <taxon>Gunneridae</taxon>
        <taxon>Pentapetalae</taxon>
        <taxon>rosids</taxon>
        <taxon>malvids</taxon>
        <taxon>Myrtales</taxon>
        <taxon>Lythraceae</taxon>
        <taxon>Trapa</taxon>
    </lineage>
</organism>
<comment type="caution">
    <text evidence="18">The sequence shown here is derived from an EMBL/GenBank/DDBJ whole genome shotgun (WGS) entry which is preliminary data.</text>
</comment>
<dbReference type="GO" id="GO:0030247">
    <property type="term" value="F:polysaccharide binding"/>
    <property type="evidence" value="ECO:0007669"/>
    <property type="project" value="InterPro"/>
</dbReference>
<keyword evidence="5 16" id="KW-0812">Transmembrane</keyword>
<dbReference type="PROSITE" id="PS00107">
    <property type="entry name" value="PROTEIN_KINASE_ATP"/>
    <property type="match status" value="1"/>
</dbReference>
<dbReference type="InterPro" id="IPR025287">
    <property type="entry name" value="WAK_GUB"/>
</dbReference>
<dbReference type="EMBL" id="JAXIOK010000003">
    <property type="protein sequence ID" value="KAK4776236.1"/>
    <property type="molecule type" value="Genomic_DNA"/>
</dbReference>
<keyword evidence="9 15" id="KW-0067">ATP-binding</keyword>
<evidence type="ECO:0000256" key="8">
    <source>
        <dbReference type="ARBA" id="ARBA00022777"/>
    </source>
</evidence>
<evidence type="ECO:0000256" key="7">
    <source>
        <dbReference type="ARBA" id="ARBA00022741"/>
    </source>
</evidence>
<comment type="catalytic activity">
    <reaction evidence="14">
        <text>L-seryl-[protein] + ATP = O-phospho-L-seryl-[protein] + ADP + H(+)</text>
        <dbReference type="Rhea" id="RHEA:17989"/>
        <dbReference type="Rhea" id="RHEA-COMP:9863"/>
        <dbReference type="Rhea" id="RHEA-COMP:11604"/>
        <dbReference type="ChEBI" id="CHEBI:15378"/>
        <dbReference type="ChEBI" id="CHEBI:29999"/>
        <dbReference type="ChEBI" id="CHEBI:30616"/>
        <dbReference type="ChEBI" id="CHEBI:83421"/>
        <dbReference type="ChEBI" id="CHEBI:456216"/>
        <dbReference type="EC" id="2.7.11.1"/>
    </reaction>
</comment>
<evidence type="ECO:0000256" key="1">
    <source>
        <dbReference type="ARBA" id="ARBA00004479"/>
    </source>
</evidence>
<keyword evidence="19" id="KW-1185">Reference proteome</keyword>
<dbReference type="InterPro" id="IPR045874">
    <property type="entry name" value="LRK10/LRL21-25-like"/>
</dbReference>
<evidence type="ECO:0000256" key="10">
    <source>
        <dbReference type="ARBA" id="ARBA00022989"/>
    </source>
</evidence>
<dbReference type="FunFam" id="3.30.200.20:FF:000178">
    <property type="entry name" value="serine/threonine-protein kinase PBS1-like"/>
    <property type="match status" value="1"/>
</dbReference>
<dbReference type="Gene3D" id="1.10.510.10">
    <property type="entry name" value="Transferase(Phosphotransferase) domain 1"/>
    <property type="match status" value="1"/>
</dbReference>
<evidence type="ECO:0000256" key="12">
    <source>
        <dbReference type="ARBA" id="ARBA00023180"/>
    </source>
</evidence>
<reference evidence="18 19" key="1">
    <citation type="journal article" date="2023" name="Hortic Res">
        <title>Pangenome of water caltrop reveals structural variations and asymmetric subgenome divergence after allopolyploidization.</title>
        <authorList>
            <person name="Zhang X."/>
            <person name="Chen Y."/>
            <person name="Wang L."/>
            <person name="Yuan Y."/>
            <person name="Fang M."/>
            <person name="Shi L."/>
            <person name="Lu R."/>
            <person name="Comes H.P."/>
            <person name="Ma Y."/>
            <person name="Chen Y."/>
            <person name="Huang G."/>
            <person name="Zhou Y."/>
            <person name="Zheng Z."/>
            <person name="Qiu Y."/>
        </authorList>
    </citation>
    <scope>NUCLEOTIDE SEQUENCE [LARGE SCALE GENOMIC DNA]</scope>
    <source>
        <tissue evidence="18">Roots</tissue>
    </source>
</reference>
<dbReference type="InterPro" id="IPR000719">
    <property type="entry name" value="Prot_kinase_dom"/>
</dbReference>
<dbReference type="Pfam" id="PF14380">
    <property type="entry name" value="WAK_assoc"/>
    <property type="match status" value="1"/>
</dbReference>
<proteinExistence type="predicted"/>
<keyword evidence="6" id="KW-0732">Signal</keyword>
<dbReference type="AlphaFoldDB" id="A0AAN7QSV7"/>
<keyword evidence="4" id="KW-0808">Transferase</keyword>
<keyword evidence="10 16" id="KW-1133">Transmembrane helix</keyword>
<evidence type="ECO:0000256" key="6">
    <source>
        <dbReference type="ARBA" id="ARBA00022729"/>
    </source>
</evidence>
<dbReference type="Proteomes" id="UP001345219">
    <property type="component" value="Chromosome 18"/>
</dbReference>
<dbReference type="InterPro" id="IPR008271">
    <property type="entry name" value="Ser/Thr_kinase_AS"/>
</dbReference>
<comment type="subcellular location">
    <subcellularLocation>
        <location evidence="1">Membrane</location>
        <topology evidence="1">Single-pass type I membrane protein</topology>
    </subcellularLocation>
</comment>
<feature type="domain" description="Protein kinase" evidence="17">
    <location>
        <begin position="365"/>
        <end position="656"/>
    </location>
</feature>
<name>A0AAN7QSV7_9MYRT</name>
<dbReference type="EC" id="2.7.11.1" evidence="2"/>
<dbReference type="PROSITE" id="PS50011">
    <property type="entry name" value="PROTEIN_KINASE_DOM"/>
    <property type="match status" value="1"/>
</dbReference>
<dbReference type="PANTHER" id="PTHR27009">
    <property type="entry name" value="RUST RESISTANCE KINASE LR10-RELATED"/>
    <property type="match status" value="1"/>
</dbReference>
<keyword evidence="7 15" id="KW-0547">Nucleotide-binding</keyword>
<evidence type="ECO:0000256" key="11">
    <source>
        <dbReference type="ARBA" id="ARBA00023136"/>
    </source>
</evidence>
<evidence type="ECO:0000256" key="13">
    <source>
        <dbReference type="ARBA" id="ARBA00047899"/>
    </source>
</evidence>
<evidence type="ECO:0000256" key="15">
    <source>
        <dbReference type="PROSITE-ProRule" id="PRU10141"/>
    </source>
</evidence>
<evidence type="ECO:0000256" key="16">
    <source>
        <dbReference type="SAM" id="Phobius"/>
    </source>
</evidence>
<keyword evidence="8" id="KW-0418">Kinase</keyword>
<gene>
    <name evidence="18" type="ORF">SAY87_024197</name>
</gene>
<dbReference type="InterPro" id="IPR017441">
    <property type="entry name" value="Protein_kinase_ATP_BS"/>
</dbReference>
<evidence type="ECO:0000259" key="17">
    <source>
        <dbReference type="PROSITE" id="PS50011"/>
    </source>
</evidence>
<dbReference type="InterPro" id="IPR032872">
    <property type="entry name" value="WAK_assoc_C"/>
</dbReference>
<dbReference type="SUPFAM" id="SSF56112">
    <property type="entry name" value="Protein kinase-like (PK-like)"/>
    <property type="match status" value="1"/>
</dbReference>
<evidence type="ECO:0000313" key="18">
    <source>
        <dbReference type="EMBL" id="KAK4776236.1"/>
    </source>
</evidence>
<evidence type="ECO:0000256" key="14">
    <source>
        <dbReference type="ARBA" id="ARBA00048679"/>
    </source>
</evidence>
<evidence type="ECO:0000256" key="4">
    <source>
        <dbReference type="ARBA" id="ARBA00022679"/>
    </source>
</evidence>
<keyword evidence="12" id="KW-0325">Glycoprotein</keyword>
<dbReference type="GO" id="GO:0004674">
    <property type="term" value="F:protein serine/threonine kinase activity"/>
    <property type="evidence" value="ECO:0007669"/>
    <property type="project" value="UniProtKB-KW"/>
</dbReference>
<dbReference type="Pfam" id="PF00069">
    <property type="entry name" value="Pkinase"/>
    <property type="match status" value="1"/>
</dbReference>
<dbReference type="SMART" id="SM00220">
    <property type="entry name" value="S_TKc"/>
    <property type="match status" value="1"/>
</dbReference>
<keyword evidence="11 16" id="KW-0472">Membrane</keyword>
<evidence type="ECO:0000256" key="2">
    <source>
        <dbReference type="ARBA" id="ARBA00012513"/>
    </source>
</evidence>
<feature type="transmembrane region" description="Helical" evidence="16">
    <location>
        <begin position="296"/>
        <end position="318"/>
    </location>
</feature>
<accession>A0AAN7QSV7</accession>
<dbReference type="InterPro" id="IPR011009">
    <property type="entry name" value="Kinase-like_dom_sf"/>
</dbReference>
<evidence type="ECO:0000256" key="9">
    <source>
        <dbReference type="ARBA" id="ARBA00022840"/>
    </source>
</evidence>
<sequence>MMIRLCSIIALCGLYQICITSLILIRLPASLGADAAEYTNCSSTIQCGTLKNIGYPFWGVNRPDYCGLSSEFELTCVDNTSLQITISNLTYRVLRVDDSSRLFTAARADYNNTFCPTYLYNTSQGNIAPFSFSSDTLATNLTLYYGCDASSTYQSAISALQLNYFTCTVNDSSQSGYFFTRRLDDITFPTGITVANITSYIGQCKTNVALPANQSAVQAIEGSTSTQTATTDLKAALDQGFGLQWANDNVTGLCQSCTASGGVCGRNIQNLSVFACYCSDKAYSSTCGGSNRIRSLAVVIGVVVAVGAAAVLVLVVFFNRKASLNIKVCDHVNGENRADVEAFIAVHGSLAPKRYRYWEVKKMTNSFSEKLGKGGYGVVYKGQLDEDGRNVAVKVLTESKGNIEDFLNEVASISRTAHVNVITLLGFCYEGKKRALIYEFMFNGSLDKFIRNREASDASGPFLEWNILYRIAIGIARGLEYLHQGCSTRILHFDIKPQNILLDENFFPKISDFGLAKLCKQRESIVSMLEMRGTVGYIAPEVFSRNFGGVSHKSDVYSYGMLVLDMVGGRNKSSSQVSQSSESYFPDSIFEHIEEVEGIRALGTTSEEEEETVRKMVLVGLWCIQIRPSCRPSMKEVIEMLEGSSHNLEVPPKPYLSSPVRSPNNSFTSSDFISRSLNVEISPILQES</sequence>
<evidence type="ECO:0000313" key="19">
    <source>
        <dbReference type="Proteomes" id="UP001345219"/>
    </source>
</evidence>
<dbReference type="Pfam" id="PF13947">
    <property type="entry name" value="GUB_WAK_bind"/>
    <property type="match status" value="1"/>
</dbReference>
<protein>
    <recommendedName>
        <fullName evidence="2">non-specific serine/threonine protein kinase</fullName>
        <ecNumber evidence="2">2.7.11.1</ecNumber>
    </recommendedName>
</protein>
<comment type="catalytic activity">
    <reaction evidence="13">
        <text>L-threonyl-[protein] + ATP = O-phospho-L-threonyl-[protein] + ADP + H(+)</text>
        <dbReference type="Rhea" id="RHEA:46608"/>
        <dbReference type="Rhea" id="RHEA-COMP:11060"/>
        <dbReference type="Rhea" id="RHEA-COMP:11605"/>
        <dbReference type="ChEBI" id="CHEBI:15378"/>
        <dbReference type="ChEBI" id="CHEBI:30013"/>
        <dbReference type="ChEBI" id="CHEBI:30616"/>
        <dbReference type="ChEBI" id="CHEBI:61977"/>
        <dbReference type="ChEBI" id="CHEBI:456216"/>
        <dbReference type="EC" id="2.7.11.1"/>
    </reaction>
</comment>
<feature type="binding site" evidence="15">
    <location>
        <position position="394"/>
    </location>
    <ligand>
        <name>ATP</name>
        <dbReference type="ChEBI" id="CHEBI:30616"/>
    </ligand>
</feature>
<evidence type="ECO:0000256" key="5">
    <source>
        <dbReference type="ARBA" id="ARBA00022692"/>
    </source>
</evidence>